<dbReference type="SUPFAM" id="SSF52540">
    <property type="entry name" value="P-loop containing nucleoside triphosphate hydrolases"/>
    <property type="match status" value="1"/>
</dbReference>
<dbReference type="InterPro" id="IPR041118">
    <property type="entry name" value="Rx_N"/>
</dbReference>
<dbReference type="PANTHER" id="PTHR36766">
    <property type="entry name" value="PLANT BROAD-SPECTRUM MILDEW RESISTANCE PROTEIN RPW8"/>
    <property type="match status" value="1"/>
</dbReference>
<dbReference type="InterPro" id="IPR058922">
    <property type="entry name" value="WHD_DRP"/>
</dbReference>
<dbReference type="Pfam" id="PF23598">
    <property type="entry name" value="LRR_14"/>
    <property type="match status" value="1"/>
</dbReference>
<feature type="domain" description="Disease resistance N-terminal" evidence="6">
    <location>
        <begin position="64"/>
        <end position="145"/>
    </location>
</feature>
<dbReference type="InterPro" id="IPR036388">
    <property type="entry name" value="WH-like_DNA-bd_sf"/>
</dbReference>
<evidence type="ECO:0000259" key="8">
    <source>
        <dbReference type="Pfam" id="PF23598"/>
    </source>
</evidence>
<dbReference type="SUPFAM" id="SSF52058">
    <property type="entry name" value="L domain-like"/>
    <property type="match status" value="1"/>
</dbReference>
<dbReference type="Proteomes" id="UP000288805">
    <property type="component" value="Unassembled WGS sequence"/>
</dbReference>
<dbReference type="InterPro" id="IPR002182">
    <property type="entry name" value="NB-ARC"/>
</dbReference>
<keyword evidence="1" id="KW-0677">Repeat</keyword>
<dbReference type="AlphaFoldDB" id="A0A438HFC0"/>
<evidence type="ECO:0000256" key="4">
    <source>
        <dbReference type="ARBA" id="ARBA00022840"/>
    </source>
</evidence>
<evidence type="ECO:0000259" key="5">
    <source>
        <dbReference type="Pfam" id="PF00931"/>
    </source>
</evidence>
<evidence type="ECO:0000256" key="2">
    <source>
        <dbReference type="ARBA" id="ARBA00022741"/>
    </source>
</evidence>
<dbReference type="GO" id="GO:0005524">
    <property type="term" value="F:ATP binding"/>
    <property type="evidence" value="ECO:0007669"/>
    <property type="project" value="UniProtKB-KW"/>
</dbReference>
<keyword evidence="2" id="KW-0547">Nucleotide-binding</keyword>
<name>A0A438HFC0_VITVI</name>
<dbReference type="InterPro" id="IPR032675">
    <property type="entry name" value="LRR_dom_sf"/>
</dbReference>
<dbReference type="Pfam" id="PF00931">
    <property type="entry name" value="NB-ARC"/>
    <property type="match status" value="1"/>
</dbReference>
<proteinExistence type="predicted"/>
<evidence type="ECO:0000259" key="6">
    <source>
        <dbReference type="Pfam" id="PF18052"/>
    </source>
</evidence>
<comment type="caution">
    <text evidence="9">The sequence shown here is derived from an EMBL/GenBank/DDBJ whole genome shotgun (WGS) entry which is preliminary data.</text>
</comment>
<feature type="domain" description="Disease resistance protein winged helix" evidence="7">
    <location>
        <begin position="458"/>
        <end position="529"/>
    </location>
</feature>
<dbReference type="CDD" id="cd14798">
    <property type="entry name" value="RX-CC_like"/>
    <property type="match status" value="1"/>
</dbReference>
<feature type="domain" description="Disease resistance R13L4/SHOC-2-like LRR" evidence="8">
    <location>
        <begin position="604"/>
        <end position="928"/>
    </location>
</feature>
<keyword evidence="3" id="KW-0611">Plant defense</keyword>
<dbReference type="GO" id="GO:0051707">
    <property type="term" value="P:response to other organism"/>
    <property type="evidence" value="ECO:0007669"/>
    <property type="project" value="UniProtKB-ARBA"/>
</dbReference>
<keyword evidence="4" id="KW-0067">ATP-binding</keyword>
<feature type="domain" description="NB-ARC" evidence="5">
    <location>
        <begin position="218"/>
        <end position="372"/>
    </location>
</feature>
<organism evidence="9 10">
    <name type="scientific">Vitis vinifera</name>
    <name type="common">Grape</name>
    <dbReference type="NCBI Taxonomy" id="29760"/>
    <lineage>
        <taxon>Eukaryota</taxon>
        <taxon>Viridiplantae</taxon>
        <taxon>Streptophyta</taxon>
        <taxon>Embryophyta</taxon>
        <taxon>Tracheophyta</taxon>
        <taxon>Spermatophyta</taxon>
        <taxon>Magnoliopsida</taxon>
        <taxon>eudicotyledons</taxon>
        <taxon>Gunneridae</taxon>
        <taxon>Pentapetalae</taxon>
        <taxon>rosids</taxon>
        <taxon>Vitales</taxon>
        <taxon>Vitaceae</taxon>
        <taxon>Viteae</taxon>
        <taxon>Vitis</taxon>
    </lineage>
</organism>
<dbReference type="Gene3D" id="3.40.50.300">
    <property type="entry name" value="P-loop containing nucleotide triphosphate hydrolases"/>
    <property type="match status" value="1"/>
</dbReference>
<dbReference type="FunFam" id="3.40.50.300:FF:001091">
    <property type="entry name" value="Probable disease resistance protein At1g61300"/>
    <property type="match status" value="1"/>
</dbReference>
<dbReference type="Gene3D" id="1.10.10.10">
    <property type="entry name" value="Winged helix-like DNA-binding domain superfamily/Winged helix DNA-binding domain"/>
    <property type="match status" value="1"/>
</dbReference>
<accession>A0A438HFC0</accession>
<reference evidence="9 10" key="1">
    <citation type="journal article" date="2018" name="PLoS Genet.">
        <title>Population sequencing reveals clonal diversity and ancestral inbreeding in the grapevine cultivar Chardonnay.</title>
        <authorList>
            <person name="Roach M.J."/>
            <person name="Johnson D.L."/>
            <person name="Bohlmann J."/>
            <person name="van Vuuren H.J."/>
            <person name="Jones S.J."/>
            <person name="Pretorius I.S."/>
            <person name="Schmidt S.A."/>
            <person name="Borneman A.R."/>
        </authorList>
    </citation>
    <scope>NUCLEOTIDE SEQUENCE [LARGE SCALE GENOMIC DNA]</scope>
    <source>
        <strain evidence="10">cv. Chardonnay</strain>
        <tissue evidence="9">Leaf</tissue>
    </source>
</reference>
<gene>
    <name evidence="9" type="primary">RGA3_47</name>
    <name evidence="9" type="ORF">CK203_044937</name>
</gene>
<dbReference type="InterPro" id="IPR055414">
    <property type="entry name" value="LRR_R13L4/SHOC2-like"/>
</dbReference>
<dbReference type="InterPro" id="IPR027417">
    <property type="entry name" value="P-loop_NTPase"/>
</dbReference>
<dbReference type="Pfam" id="PF18052">
    <property type="entry name" value="Rx_N"/>
    <property type="match status" value="1"/>
</dbReference>
<evidence type="ECO:0000259" key="7">
    <source>
        <dbReference type="Pfam" id="PF23559"/>
    </source>
</evidence>
<dbReference type="FunFam" id="1.10.10.10:FF:000322">
    <property type="entry name" value="Probable disease resistance protein At1g63360"/>
    <property type="match status" value="1"/>
</dbReference>
<dbReference type="GO" id="GO:0043531">
    <property type="term" value="F:ADP binding"/>
    <property type="evidence" value="ECO:0007669"/>
    <property type="project" value="InterPro"/>
</dbReference>
<dbReference type="PRINTS" id="PR00364">
    <property type="entry name" value="DISEASERSIST"/>
</dbReference>
<evidence type="ECO:0000256" key="3">
    <source>
        <dbReference type="ARBA" id="ARBA00022821"/>
    </source>
</evidence>
<evidence type="ECO:0000256" key="1">
    <source>
        <dbReference type="ARBA" id="ARBA00022737"/>
    </source>
</evidence>
<evidence type="ECO:0000313" key="10">
    <source>
        <dbReference type="Proteomes" id="UP000288805"/>
    </source>
</evidence>
<dbReference type="EMBL" id="QGNW01000231">
    <property type="protein sequence ID" value="RVW83156.1"/>
    <property type="molecule type" value="Genomic_DNA"/>
</dbReference>
<dbReference type="InterPro" id="IPR042197">
    <property type="entry name" value="Apaf_helical"/>
</dbReference>
<sequence>MVNGDFELITKVIRSYLFHSIKGNIIKLAKAPHPFSPSILVVSVHYFDSSTPPYSSTLMADALVSIVLERLASVLEQEVTLVVGVGSEVDNLNSTLQSIRAVLADAEKRQFSEELVKVWLERLKDISYQMDDVVDGWNTALLKLQIGAENPCIPKLKISSCLPSPCVCFKQVLLRCDIGIKIKDIRKQLDAIANERNQFNFVYRRYTRQAVGWSSQESSSLYIISIVGMGGIGKTTLAQLAYNREEVKAYFHERMWVCVSDPFDPVTISRAILEALQKESCGFHELEDVQQKICTLIADKKFLLVLDDVWTENYELWEQVESSLKSGAPGSRILVTTRKDDVSTMMGTTYKHPLRELSEGQCWSLFSNIAFCGRSREKVEELENIGRKIADKCRGLPLAAKVLGSLMRLKDNKEDWESILNNEIWQLDVIEKHLSTPLLLSYYDLSPAVKRCFSYCAVFPKDQIISKDRLIKLWMANSYLNSRGSIEMEKTGGDYFEDLVSRSLFQDFRRDDEGNIISCKMHDIVHDLAQSLTKNECFILEFDDEKEVRMASSFQKARHATLISTPWAGFPSTIHNLKYLHTLFVGRVVNLNTTAQPRPNLFKHLVCLRALDLSGHGLIVELPRNLGKLIHLRFLNLSNSFIGGELPETICDLYNLQTLILSDLRASNSGRFLRLPQGMRKLINLRHLDWEGSRVLMLPKGIGRLTSLRTLTEFLIIGVCKIGELKNLNSLRGGLVINGIGDVKDAEEAGEAELKNKKHLHHLELTGFGWFGSAASKGVAEALQPHQNLKSLKISNYCAATEFPSWIAASSLAQLKKLQIMHCSQVTYLPPLGELPLLESLIIEHMKRLKYVGGEFLGSSTTAFPKLKHLRLNDMEEWEKWEVKEEDDEEERRSVMPHLHSLTTDKCPKLESLPERLLQITALQKVNILRSPTLQDRYHKETGNDRAANLRLRCRINPTAYLPASVSNSNVHPLVIAAHPQEPNQFALGLSDGGVCVFEPLESEGKWGVPPPVENGSASSVPATPSVGPSDLTYWGKVLLESSPLFMNCHQLIAKFNFKGHPDMCGLRSSPLFLPYLEAPNLKLCFDIQPGS</sequence>
<dbReference type="Gene3D" id="3.80.10.10">
    <property type="entry name" value="Ribonuclease Inhibitor"/>
    <property type="match status" value="1"/>
</dbReference>
<dbReference type="GO" id="GO:0006952">
    <property type="term" value="P:defense response"/>
    <property type="evidence" value="ECO:0007669"/>
    <property type="project" value="UniProtKB-KW"/>
</dbReference>
<dbReference type="Pfam" id="PF23559">
    <property type="entry name" value="WHD_DRP"/>
    <property type="match status" value="1"/>
</dbReference>
<dbReference type="InterPro" id="IPR038005">
    <property type="entry name" value="RX-like_CC"/>
</dbReference>
<dbReference type="Gene3D" id="1.20.5.4130">
    <property type="match status" value="1"/>
</dbReference>
<protein>
    <submittedName>
        <fullName evidence="9">Putative disease resistance protein RGA3</fullName>
    </submittedName>
</protein>
<dbReference type="PANTHER" id="PTHR36766:SF45">
    <property type="entry name" value="NB-ARC DOMAIN-CONTAINING PROTEIN"/>
    <property type="match status" value="1"/>
</dbReference>
<evidence type="ECO:0000313" key="9">
    <source>
        <dbReference type="EMBL" id="RVW83156.1"/>
    </source>
</evidence>
<dbReference type="Gene3D" id="1.10.8.430">
    <property type="entry name" value="Helical domain of apoptotic protease-activating factors"/>
    <property type="match status" value="1"/>
</dbReference>